<feature type="domain" description="E3 ubiquitin-protein ligase parkin-like IBR" evidence="4">
    <location>
        <begin position="9"/>
        <end position="41"/>
    </location>
</feature>
<dbReference type="Proteomes" id="UP000759537">
    <property type="component" value="Unassembled WGS sequence"/>
</dbReference>
<reference evidence="5" key="1">
    <citation type="submission" date="2019-10" db="EMBL/GenBank/DDBJ databases">
        <authorList>
            <consortium name="DOE Joint Genome Institute"/>
            <person name="Kuo A."/>
            <person name="Miyauchi S."/>
            <person name="Kiss E."/>
            <person name="Drula E."/>
            <person name="Kohler A."/>
            <person name="Sanchez-Garcia M."/>
            <person name="Andreopoulos B."/>
            <person name="Barry K.W."/>
            <person name="Bonito G."/>
            <person name="Buee M."/>
            <person name="Carver A."/>
            <person name="Chen C."/>
            <person name="Cichocki N."/>
            <person name="Clum A."/>
            <person name="Culley D."/>
            <person name="Crous P.W."/>
            <person name="Fauchery L."/>
            <person name="Girlanda M."/>
            <person name="Hayes R."/>
            <person name="Keri Z."/>
            <person name="LaButti K."/>
            <person name="Lipzen A."/>
            <person name="Lombard V."/>
            <person name="Magnuson J."/>
            <person name="Maillard F."/>
            <person name="Morin E."/>
            <person name="Murat C."/>
            <person name="Nolan M."/>
            <person name="Ohm R."/>
            <person name="Pangilinan J."/>
            <person name="Pereira M."/>
            <person name="Perotto S."/>
            <person name="Peter M."/>
            <person name="Riley R."/>
            <person name="Sitrit Y."/>
            <person name="Stielow B."/>
            <person name="Szollosi G."/>
            <person name="Zifcakova L."/>
            <person name="Stursova M."/>
            <person name="Spatafora J.W."/>
            <person name="Tedersoo L."/>
            <person name="Vaario L.-M."/>
            <person name="Yamada A."/>
            <person name="Yan M."/>
            <person name="Wang P."/>
            <person name="Xu J."/>
            <person name="Bruns T."/>
            <person name="Baldrian P."/>
            <person name="Vilgalys R."/>
            <person name="Henrissat B."/>
            <person name="Grigoriev I.V."/>
            <person name="Hibbett D."/>
            <person name="Nagy L.G."/>
            <person name="Martin F.M."/>
        </authorList>
    </citation>
    <scope>NUCLEOTIDE SEQUENCE</scope>
    <source>
        <strain evidence="5">Prilba</strain>
    </source>
</reference>
<evidence type="ECO:0000256" key="1">
    <source>
        <dbReference type="ARBA" id="ARBA00001798"/>
    </source>
</evidence>
<protein>
    <recommendedName>
        <fullName evidence="3">RBR-type E3 ubiquitin transferase</fullName>
        <ecNumber evidence="3">2.3.2.31</ecNumber>
    </recommendedName>
</protein>
<dbReference type="Gene3D" id="1.20.120.1750">
    <property type="match status" value="1"/>
</dbReference>
<keyword evidence="6" id="KW-1185">Reference proteome</keyword>
<proteinExistence type="predicted"/>
<reference evidence="5" key="2">
    <citation type="journal article" date="2020" name="Nat. Commun.">
        <title>Large-scale genome sequencing of mycorrhizal fungi provides insights into the early evolution of symbiotic traits.</title>
        <authorList>
            <person name="Miyauchi S."/>
            <person name="Kiss E."/>
            <person name="Kuo A."/>
            <person name="Drula E."/>
            <person name="Kohler A."/>
            <person name="Sanchez-Garcia M."/>
            <person name="Morin E."/>
            <person name="Andreopoulos B."/>
            <person name="Barry K.W."/>
            <person name="Bonito G."/>
            <person name="Buee M."/>
            <person name="Carver A."/>
            <person name="Chen C."/>
            <person name="Cichocki N."/>
            <person name="Clum A."/>
            <person name="Culley D."/>
            <person name="Crous P.W."/>
            <person name="Fauchery L."/>
            <person name="Girlanda M."/>
            <person name="Hayes R.D."/>
            <person name="Keri Z."/>
            <person name="LaButti K."/>
            <person name="Lipzen A."/>
            <person name="Lombard V."/>
            <person name="Magnuson J."/>
            <person name="Maillard F."/>
            <person name="Murat C."/>
            <person name="Nolan M."/>
            <person name="Ohm R.A."/>
            <person name="Pangilinan J."/>
            <person name="Pereira M.F."/>
            <person name="Perotto S."/>
            <person name="Peter M."/>
            <person name="Pfister S."/>
            <person name="Riley R."/>
            <person name="Sitrit Y."/>
            <person name="Stielow J.B."/>
            <person name="Szollosi G."/>
            <person name="Zifcakova L."/>
            <person name="Stursova M."/>
            <person name="Spatafora J.W."/>
            <person name="Tedersoo L."/>
            <person name="Vaario L.M."/>
            <person name="Yamada A."/>
            <person name="Yan M."/>
            <person name="Wang P."/>
            <person name="Xu J."/>
            <person name="Bruns T."/>
            <person name="Baldrian P."/>
            <person name="Vilgalys R."/>
            <person name="Dunand C."/>
            <person name="Henrissat B."/>
            <person name="Grigoriev I.V."/>
            <person name="Hibbett D."/>
            <person name="Nagy L.G."/>
            <person name="Martin F.M."/>
        </authorList>
    </citation>
    <scope>NUCLEOTIDE SEQUENCE</scope>
    <source>
        <strain evidence="5">Prilba</strain>
    </source>
</reference>
<sequence length="73" mass="8342">MKQQGWNYCPSCKTPIQKISGCDHMSCLTLACNTRFCYICGGLIVKSVLSQEITDATSTHYRENYQLFEVRQV</sequence>
<evidence type="ECO:0000259" key="4">
    <source>
        <dbReference type="Pfam" id="PF22605"/>
    </source>
</evidence>
<dbReference type="GO" id="GO:0061630">
    <property type="term" value="F:ubiquitin protein ligase activity"/>
    <property type="evidence" value="ECO:0007669"/>
    <property type="project" value="UniProtKB-EC"/>
</dbReference>
<feature type="non-terminal residue" evidence="5">
    <location>
        <position position="1"/>
    </location>
</feature>
<evidence type="ECO:0000313" key="5">
    <source>
        <dbReference type="EMBL" id="KAF8465630.1"/>
    </source>
</evidence>
<comment type="pathway">
    <text evidence="2">Protein modification; protein ubiquitination.</text>
</comment>
<dbReference type="Pfam" id="PF22605">
    <property type="entry name" value="IBR_2"/>
    <property type="match status" value="1"/>
</dbReference>
<accession>A0A9P5JWJ3</accession>
<evidence type="ECO:0000256" key="3">
    <source>
        <dbReference type="ARBA" id="ARBA00012251"/>
    </source>
</evidence>
<dbReference type="InterPro" id="IPR054694">
    <property type="entry name" value="Parkin-like_IBR"/>
</dbReference>
<evidence type="ECO:0000256" key="2">
    <source>
        <dbReference type="ARBA" id="ARBA00004906"/>
    </source>
</evidence>
<dbReference type="InterPro" id="IPR031127">
    <property type="entry name" value="E3_UB_ligase_RBR"/>
</dbReference>
<gene>
    <name evidence="5" type="ORF">DFH94DRAFT_783146</name>
</gene>
<evidence type="ECO:0000313" key="6">
    <source>
        <dbReference type="Proteomes" id="UP000759537"/>
    </source>
</evidence>
<dbReference type="EC" id="2.3.2.31" evidence="3"/>
<dbReference type="AlphaFoldDB" id="A0A9P5JWJ3"/>
<dbReference type="SUPFAM" id="SSF57850">
    <property type="entry name" value="RING/U-box"/>
    <property type="match status" value="1"/>
</dbReference>
<comment type="catalytic activity">
    <reaction evidence="1">
        <text>[E2 ubiquitin-conjugating enzyme]-S-ubiquitinyl-L-cysteine + [acceptor protein]-L-lysine = [E2 ubiquitin-conjugating enzyme]-L-cysteine + [acceptor protein]-N(6)-ubiquitinyl-L-lysine.</text>
        <dbReference type="EC" id="2.3.2.31"/>
    </reaction>
</comment>
<comment type="caution">
    <text evidence="5">The sequence shown here is derived from an EMBL/GenBank/DDBJ whole genome shotgun (WGS) entry which is preliminary data.</text>
</comment>
<dbReference type="OrthoDB" id="3269552at2759"/>
<name>A0A9P5JWJ3_9AGAM</name>
<dbReference type="PANTHER" id="PTHR11685">
    <property type="entry name" value="RBR FAMILY RING FINGER AND IBR DOMAIN-CONTAINING"/>
    <property type="match status" value="1"/>
</dbReference>
<dbReference type="EMBL" id="WHVB01000046">
    <property type="protein sequence ID" value="KAF8465630.1"/>
    <property type="molecule type" value="Genomic_DNA"/>
</dbReference>
<dbReference type="GO" id="GO:0016567">
    <property type="term" value="P:protein ubiquitination"/>
    <property type="evidence" value="ECO:0007669"/>
    <property type="project" value="InterPro"/>
</dbReference>
<organism evidence="5 6">
    <name type="scientific">Russula ochroleuca</name>
    <dbReference type="NCBI Taxonomy" id="152965"/>
    <lineage>
        <taxon>Eukaryota</taxon>
        <taxon>Fungi</taxon>
        <taxon>Dikarya</taxon>
        <taxon>Basidiomycota</taxon>
        <taxon>Agaricomycotina</taxon>
        <taxon>Agaricomycetes</taxon>
        <taxon>Russulales</taxon>
        <taxon>Russulaceae</taxon>
        <taxon>Russula</taxon>
    </lineage>
</organism>